<feature type="active site" description="Proton acceptor" evidence="3">
    <location>
        <position position="70"/>
    </location>
</feature>
<dbReference type="OrthoDB" id="9807767at2"/>
<dbReference type="GO" id="GO:0009117">
    <property type="term" value="P:nucleotide metabolic process"/>
    <property type="evidence" value="ECO:0007669"/>
    <property type="project" value="UniProtKB-KW"/>
</dbReference>
<dbReference type="AlphaFoldDB" id="A0A1V4IV14"/>
<organism evidence="4 5">
    <name type="scientific">Clostridium oryzae</name>
    <dbReference type="NCBI Taxonomy" id="1450648"/>
    <lineage>
        <taxon>Bacteria</taxon>
        <taxon>Bacillati</taxon>
        <taxon>Bacillota</taxon>
        <taxon>Clostridia</taxon>
        <taxon>Eubacteriales</taxon>
        <taxon>Clostridiaceae</taxon>
        <taxon>Clostridium</taxon>
    </lineage>
</organism>
<keyword evidence="2 3" id="KW-0378">Hydrolase</keyword>
<accession>A0A1V4IV14</accession>
<dbReference type="Pfam" id="PF02545">
    <property type="entry name" value="Maf"/>
    <property type="match status" value="1"/>
</dbReference>
<dbReference type="SUPFAM" id="SSF52972">
    <property type="entry name" value="ITPase-like"/>
    <property type="match status" value="1"/>
</dbReference>
<dbReference type="NCBIfam" id="TIGR00172">
    <property type="entry name" value="maf"/>
    <property type="match status" value="1"/>
</dbReference>
<sequence>MEIVLASSSPRRLELLKRITENFIVIPSNFDEDTIKFQGDFGKYVVELSENKALSVFSKIAEPSIIIGSDTIVAIEGEVLGKPKDRDDAIRMLKKLSGKIHYVYTGVTVLNTVSNKTVKDFVKTSVKFSKLDDAQICKYVDSGEPYGKAGAYAIQGYAGVFVEEIHGCFFNIVGLPLNKLKNMLGEMGINL</sequence>
<gene>
    <name evidence="4" type="primary">yhdE</name>
    <name evidence="4" type="ORF">CLORY_09330</name>
</gene>
<comment type="catalytic activity">
    <reaction evidence="3">
        <text>UTP + H2O = UMP + diphosphate + H(+)</text>
        <dbReference type="Rhea" id="RHEA:29395"/>
        <dbReference type="ChEBI" id="CHEBI:15377"/>
        <dbReference type="ChEBI" id="CHEBI:15378"/>
        <dbReference type="ChEBI" id="CHEBI:33019"/>
        <dbReference type="ChEBI" id="CHEBI:46398"/>
        <dbReference type="ChEBI" id="CHEBI:57865"/>
        <dbReference type="EC" id="3.6.1.9"/>
    </reaction>
</comment>
<comment type="caution">
    <text evidence="3">Lacks conserved residue(s) required for the propagation of feature annotation.</text>
</comment>
<keyword evidence="3" id="KW-0963">Cytoplasm</keyword>
<dbReference type="EC" id="3.6.1.9" evidence="3"/>
<comment type="similarity">
    <text evidence="3">Belongs to the Maf family. YhdE subfamily.</text>
</comment>
<comment type="cofactor">
    <cofactor evidence="1 3">
        <name>a divalent metal cation</name>
        <dbReference type="ChEBI" id="CHEBI:60240"/>
    </cofactor>
</comment>
<keyword evidence="5" id="KW-1185">Reference proteome</keyword>
<comment type="caution">
    <text evidence="4">The sequence shown here is derived from an EMBL/GenBank/DDBJ whole genome shotgun (WGS) entry which is preliminary data.</text>
</comment>
<comment type="subcellular location">
    <subcellularLocation>
        <location evidence="3">Cytoplasm</location>
    </subcellularLocation>
</comment>
<dbReference type="CDD" id="cd00555">
    <property type="entry name" value="Maf"/>
    <property type="match status" value="1"/>
</dbReference>
<comment type="catalytic activity">
    <reaction evidence="3">
        <text>dTTP + H2O = dTMP + diphosphate + H(+)</text>
        <dbReference type="Rhea" id="RHEA:28534"/>
        <dbReference type="ChEBI" id="CHEBI:15377"/>
        <dbReference type="ChEBI" id="CHEBI:15378"/>
        <dbReference type="ChEBI" id="CHEBI:33019"/>
        <dbReference type="ChEBI" id="CHEBI:37568"/>
        <dbReference type="ChEBI" id="CHEBI:63528"/>
        <dbReference type="EC" id="3.6.1.9"/>
    </reaction>
</comment>
<dbReference type="GO" id="GO:0036218">
    <property type="term" value="F:dTTP diphosphatase activity"/>
    <property type="evidence" value="ECO:0007669"/>
    <property type="project" value="RHEA"/>
</dbReference>
<dbReference type="STRING" id="1450648.CLORY_09330"/>
<dbReference type="PANTHER" id="PTHR43213">
    <property type="entry name" value="BIFUNCTIONAL DTTP/UTP PYROPHOSPHATASE/METHYLTRANSFERASE PROTEIN-RELATED"/>
    <property type="match status" value="1"/>
</dbReference>
<dbReference type="GO" id="GO:0036221">
    <property type="term" value="F:UTP diphosphatase activity"/>
    <property type="evidence" value="ECO:0007669"/>
    <property type="project" value="RHEA"/>
</dbReference>
<feature type="site" description="Important for substrate specificity" evidence="3">
    <location>
        <position position="11"/>
    </location>
</feature>
<dbReference type="InterPro" id="IPR003697">
    <property type="entry name" value="Maf-like"/>
</dbReference>
<evidence type="ECO:0000313" key="4">
    <source>
        <dbReference type="EMBL" id="OPJ63749.1"/>
    </source>
</evidence>
<comment type="function">
    <text evidence="3">Nucleoside triphosphate pyrophosphatase that hydrolyzes dTTP and UTP. May have a dual role in cell division arrest and in preventing the incorporation of modified nucleotides into cellular nucleic acids.</text>
</comment>
<dbReference type="PANTHER" id="PTHR43213:SF5">
    <property type="entry name" value="BIFUNCTIONAL DTTP_UTP PYROPHOSPHATASE_METHYLTRANSFERASE PROTEIN-RELATED"/>
    <property type="match status" value="1"/>
</dbReference>
<dbReference type="InterPro" id="IPR029001">
    <property type="entry name" value="ITPase-like_fam"/>
</dbReference>
<evidence type="ECO:0000313" key="5">
    <source>
        <dbReference type="Proteomes" id="UP000190080"/>
    </source>
</evidence>
<evidence type="ECO:0000256" key="1">
    <source>
        <dbReference type="ARBA" id="ARBA00001968"/>
    </source>
</evidence>
<proteinExistence type="inferred from homology"/>
<dbReference type="NCBIfam" id="NF000867">
    <property type="entry name" value="PRK00078.1"/>
    <property type="match status" value="1"/>
</dbReference>
<protein>
    <recommendedName>
        <fullName evidence="3">dTTP/UTP pyrophosphatase</fullName>
        <shortName evidence="3">dTTPase/UTPase</shortName>
        <ecNumber evidence="3">3.6.1.9</ecNumber>
    </recommendedName>
    <alternativeName>
        <fullName evidence="3">Nucleoside triphosphate pyrophosphatase</fullName>
    </alternativeName>
    <alternativeName>
        <fullName evidence="3">Nucleotide pyrophosphatase</fullName>
        <shortName evidence="3">Nucleotide PPase</shortName>
    </alternativeName>
</protein>
<dbReference type="RefSeq" id="WP_079422365.1">
    <property type="nucleotide sequence ID" value="NZ_MZGV01000007.1"/>
</dbReference>
<dbReference type="GO" id="GO:0005737">
    <property type="term" value="C:cytoplasm"/>
    <property type="evidence" value="ECO:0007669"/>
    <property type="project" value="UniProtKB-SubCell"/>
</dbReference>
<evidence type="ECO:0000256" key="3">
    <source>
        <dbReference type="HAMAP-Rule" id="MF_00528"/>
    </source>
</evidence>
<dbReference type="EMBL" id="MZGV01000007">
    <property type="protein sequence ID" value="OPJ63749.1"/>
    <property type="molecule type" value="Genomic_DNA"/>
</dbReference>
<name>A0A1V4IV14_9CLOT</name>
<evidence type="ECO:0000256" key="2">
    <source>
        <dbReference type="ARBA" id="ARBA00022801"/>
    </source>
</evidence>
<dbReference type="Proteomes" id="UP000190080">
    <property type="component" value="Unassembled WGS sequence"/>
</dbReference>
<keyword evidence="3" id="KW-0546">Nucleotide metabolism</keyword>
<dbReference type="PIRSF" id="PIRSF006305">
    <property type="entry name" value="Maf"/>
    <property type="match status" value="1"/>
</dbReference>
<dbReference type="HAMAP" id="MF_00528">
    <property type="entry name" value="Maf"/>
    <property type="match status" value="1"/>
</dbReference>
<reference evidence="4 5" key="1">
    <citation type="submission" date="2017-03" db="EMBL/GenBank/DDBJ databases">
        <title>Genome sequence of Clostridium oryzae DSM 28571.</title>
        <authorList>
            <person name="Poehlein A."/>
            <person name="Daniel R."/>
        </authorList>
    </citation>
    <scope>NUCLEOTIDE SEQUENCE [LARGE SCALE GENOMIC DNA]</scope>
    <source>
        <strain evidence="4 5">DSM 28571</strain>
    </source>
</reference>
<feature type="site" description="Important for substrate specificity" evidence="3">
    <location>
        <position position="155"/>
    </location>
</feature>
<dbReference type="Gene3D" id="3.90.950.10">
    <property type="match status" value="1"/>
</dbReference>
<feature type="site" description="Important for substrate specificity" evidence="3">
    <location>
        <position position="71"/>
    </location>
</feature>